<dbReference type="EMBL" id="VHII01000024">
    <property type="protein sequence ID" value="KAF1371726.1"/>
    <property type="molecule type" value="Genomic_DNA"/>
</dbReference>
<keyword evidence="2" id="KW-1185">Reference proteome</keyword>
<dbReference type="AlphaFoldDB" id="A0A6A5DTN7"/>
<evidence type="ECO:0000313" key="1">
    <source>
        <dbReference type="EMBL" id="KAF1371726.1"/>
    </source>
</evidence>
<dbReference type="Proteomes" id="UP000465112">
    <property type="component" value="Chromosome 24"/>
</dbReference>
<name>A0A6A5DTN7_PERFL</name>
<reference evidence="1 2" key="1">
    <citation type="submission" date="2019-06" db="EMBL/GenBank/DDBJ databases">
        <title>A chromosome-scale genome assembly of the European perch, Perca fluviatilis.</title>
        <authorList>
            <person name="Roques C."/>
            <person name="Zahm M."/>
            <person name="Cabau C."/>
            <person name="Klopp C."/>
            <person name="Bouchez O."/>
            <person name="Donnadieu C."/>
            <person name="Kuhl H."/>
            <person name="Gislard M."/>
            <person name="Guendouz S."/>
            <person name="Journot L."/>
            <person name="Haffray P."/>
            <person name="Bestin A."/>
            <person name="Morvezen R."/>
            <person name="Feron R."/>
            <person name="Wen M."/>
            <person name="Jouanno E."/>
            <person name="Herpin A."/>
            <person name="Schartl M."/>
            <person name="Postlethwait J."/>
            <person name="Schaerlinger B."/>
            <person name="Chardard D."/>
            <person name="Lecocq T."/>
            <person name="Poncet C."/>
            <person name="Jaffrelo L."/>
            <person name="Lampietro C."/>
            <person name="Guiguen Y."/>
        </authorList>
    </citation>
    <scope>NUCLEOTIDE SEQUENCE [LARGE SCALE GENOMIC DNA]</scope>
    <source>
        <tissue evidence="1">Blood</tissue>
    </source>
</reference>
<sequence length="100" mass="11356">MCVTVIIIPSLRETTTCEGRASMFAQRLWKNLTMQGKIKTDENIVAGQFSIVNGSPETFVAIHIHCCKWQHFGTDWWGLQWTKELAIPKLPNVTPKQVLS</sequence>
<gene>
    <name evidence="1" type="ORF">PFLUV_G00271430</name>
</gene>
<evidence type="ECO:0000313" key="2">
    <source>
        <dbReference type="Proteomes" id="UP000465112"/>
    </source>
</evidence>
<accession>A0A6A5DTN7</accession>
<comment type="caution">
    <text evidence="1">The sequence shown here is derived from an EMBL/GenBank/DDBJ whole genome shotgun (WGS) entry which is preliminary data.</text>
</comment>
<proteinExistence type="predicted"/>
<organism evidence="1 2">
    <name type="scientific">Perca fluviatilis</name>
    <name type="common">European perch</name>
    <dbReference type="NCBI Taxonomy" id="8168"/>
    <lineage>
        <taxon>Eukaryota</taxon>
        <taxon>Metazoa</taxon>
        <taxon>Chordata</taxon>
        <taxon>Craniata</taxon>
        <taxon>Vertebrata</taxon>
        <taxon>Euteleostomi</taxon>
        <taxon>Actinopterygii</taxon>
        <taxon>Neopterygii</taxon>
        <taxon>Teleostei</taxon>
        <taxon>Neoteleostei</taxon>
        <taxon>Acanthomorphata</taxon>
        <taxon>Eupercaria</taxon>
        <taxon>Perciformes</taxon>
        <taxon>Percoidei</taxon>
        <taxon>Percidae</taxon>
        <taxon>Percinae</taxon>
        <taxon>Perca</taxon>
    </lineage>
</organism>
<protein>
    <submittedName>
        <fullName evidence="1">Uncharacterized protein</fullName>
    </submittedName>
</protein>